<name>A0A8C9QAX4_SPEDA</name>
<proteinExistence type="predicted"/>
<dbReference type="Ensembl" id="ENSSDAT00000024371.1">
    <property type="protein sequence ID" value="ENSSDAP00000021335.1"/>
    <property type="gene ID" value="ENSSDAG00000019405.1"/>
</dbReference>
<organism evidence="2 3">
    <name type="scientific">Spermophilus dauricus</name>
    <name type="common">Daurian ground squirrel</name>
    <dbReference type="NCBI Taxonomy" id="99837"/>
    <lineage>
        <taxon>Eukaryota</taxon>
        <taxon>Metazoa</taxon>
        <taxon>Chordata</taxon>
        <taxon>Craniata</taxon>
        <taxon>Vertebrata</taxon>
        <taxon>Euteleostomi</taxon>
        <taxon>Mammalia</taxon>
        <taxon>Eutheria</taxon>
        <taxon>Euarchontoglires</taxon>
        <taxon>Glires</taxon>
        <taxon>Rodentia</taxon>
        <taxon>Sciuromorpha</taxon>
        <taxon>Sciuridae</taxon>
        <taxon>Xerinae</taxon>
        <taxon>Marmotini</taxon>
        <taxon>Spermophilus</taxon>
    </lineage>
</organism>
<keyword evidence="1" id="KW-0812">Transmembrane</keyword>
<keyword evidence="1" id="KW-0472">Membrane</keyword>
<feature type="transmembrane region" description="Helical" evidence="1">
    <location>
        <begin position="13"/>
        <end position="36"/>
    </location>
</feature>
<evidence type="ECO:0000256" key="1">
    <source>
        <dbReference type="SAM" id="Phobius"/>
    </source>
</evidence>
<reference evidence="2" key="1">
    <citation type="submission" date="2025-08" db="UniProtKB">
        <authorList>
            <consortium name="Ensembl"/>
        </authorList>
    </citation>
    <scope>IDENTIFICATION</scope>
</reference>
<dbReference type="Proteomes" id="UP000694422">
    <property type="component" value="Unplaced"/>
</dbReference>
<accession>A0A8C9QAX4</accession>
<evidence type="ECO:0000313" key="3">
    <source>
        <dbReference type="Proteomes" id="UP000694422"/>
    </source>
</evidence>
<dbReference type="AlphaFoldDB" id="A0A8C9QAX4"/>
<protein>
    <submittedName>
        <fullName evidence="2">Uncharacterized protein</fullName>
    </submittedName>
</protein>
<evidence type="ECO:0000313" key="2">
    <source>
        <dbReference type="Ensembl" id="ENSSDAP00000021335.1"/>
    </source>
</evidence>
<sequence>MIVLLPTTARGKWSFIFLTSLFSSSFSVSGNSYILILSYSMDVDSRVSLSSSTVPLRLTALRFSVKILERSAQWGTRVGSCSDSVREFF</sequence>
<keyword evidence="3" id="KW-1185">Reference proteome</keyword>
<reference evidence="2" key="2">
    <citation type="submission" date="2025-09" db="UniProtKB">
        <authorList>
            <consortium name="Ensembl"/>
        </authorList>
    </citation>
    <scope>IDENTIFICATION</scope>
</reference>
<keyword evidence="1" id="KW-1133">Transmembrane helix</keyword>